<name>A0ABY4RXS3_9BACL</name>
<reference evidence="1" key="2">
    <citation type="journal article" date="2021" name="J Anim Sci Technol">
        <title>Complete genome sequence of Paenibacillus konkukensis sp. nov. SK3146 as a potential probiotic strain.</title>
        <authorList>
            <person name="Jung H.I."/>
            <person name="Park S."/>
            <person name="Niu K.M."/>
            <person name="Lee S.W."/>
            <person name="Kothari D."/>
            <person name="Yi K.J."/>
            <person name="Kim S.K."/>
        </authorList>
    </citation>
    <scope>NUCLEOTIDE SEQUENCE</scope>
    <source>
        <strain evidence="1">SK3146</strain>
    </source>
</reference>
<reference evidence="1" key="1">
    <citation type="submission" date="2018-02" db="EMBL/GenBank/DDBJ databases">
        <authorList>
            <person name="Kim S.-K."/>
            <person name="Jung H.-I."/>
            <person name="Lee S.-W."/>
        </authorList>
    </citation>
    <scope>NUCLEOTIDE SEQUENCE</scope>
    <source>
        <strain evidence="1">SK3146</strain>
    </source>
</reference>
<dbReference type="RefSeq" id="WP_249862642.1">
    <property type="nucleotide sequence ID" value="NZ_CP027059.1"/>
</dbReference>
<keyword evidence="2" id="KW-1185">Reference proteome</keyword>
<evidence type="ECO:0000313" key="1">
    <source>
        <dbReference type="EMBL" id="UQZ87156.1"/>
    </source>
</evidence>
<accession>A0ABY4RXS3</accession>
<sequence length="162" mass="17657">MNRALTTAVFTIGLAQLAKVPLAYQQTGRWDWSNAFRTGGMPSSHSAGVASLAAYVGLKRGITSVHFATASMLGLIVMFDAMGIRRQAGIIATEVNELGNTVAQLAESAPPYIQAKRQKRLEERLGHLPEEVLGGALMGMFTGAFSYVMEPRPPKRRWLPWP</sequence>
<protein>
    <submittedName>
        <fullName evidence="1">Divergent PAP2 family protein</fullName>
    </submittedName>
</protein>
<proteinExistence type="predicted"/>
<dbReference type="EMBL" id="CP027059">
    <property type="protein sequence ID" value="UQZ87156.1"/>
    <property type="molecule type" value="Genomic_DNA"/>
</dbReference>
<evidence type="ECO:0000313" key="2">
    <source>
        <dbReference type="Proteomes" id="UP001057134"/>
    </source>
</evidence>
<dbReference type="Proteomes" id="UP001057134">
    <property type="component" value="Chromosome"/>
</dbReference>
<dbReference type="PANTHER" id="PTHR31446">
    <property type="entry name" value="ACID PHOSPHATASE/VANADIUM-DEPENDENT HALOPEROXIDASE-RELATED PROTEIN"/>
    <property type="match status" value="1"/>
</dbReference>
<organism evidence="1 2">
    <name type="scientific">Paenibacillus konkukensis</name>
    <dbReference type="NCBI Taxonomy" id="2020716"/>
    <lineage>
        <taxon>Bacteria</taxon>
        <taxon>Bacillati</taxon>
        <taxon>Bacillota</taxon>
        <taxon>Bacilli</taxon>
        <taxon>Bacillales</taxon>
        <taxon>Paenibacillaceae</taxon>
        <taxon>Paenibacillus</taxon>
    </lineage>
</organism>
<dbReference type="PANTHER" id="PTHR31446:SF29">
    <property type="entry name" value="ACID PHOSPHATASE_VANADIUM-DEPENDENT HALOPEROXIDASE-RELATED PROTEIN"/>
    <property type="match status" value="1"/>
</dbReference>
<gene>
    <name evidence="1" type="ORF">SK3146_06453</name>
</gene>
<dbReference type="Pfam" id="PF02681">
    <property type="entry name" value="DUF212"/>
    <property type="match status" value="1"/>
</dbReference>
<dbReference type="InterPro" id="IPR003832">
    <property type="entry name" value="DUF212"/>
</dbReference>